<proteinExistence type="predicted"/>
<keyword evidence="6" id="KW-1185">Reference proteome</keyword>
<dbReference type="RefSeq" id="XP_019706775.1">
    <property type="nucleotide sequence ID" value="XM_019851216.1"/>
</dbReference>
<dbReference type="InterPro" id="IPR018247">
    <property type="entry name" value="EF_Hand_1_Ca_BS"/>
</dbReference>
<dbReference type="OrthoDB" id="26525at2759"/>
<organism evidence="6 7">
    <name type="scientific">Elaeis guineensis var. tenera</name>
    <name type="common">Oil palm</name>
    <dbReference type="NCBI Taxonomy" id="51953"/>
    <lineage>
        <taxon>Eukaryota</taxon>
        <taxon>Viridiplantae</taxon>
        <taxon>Streptophyta</taxon>
        <taxon>Embryophyta</taxon>
        <taxon>Tracheophyta</taxon>
        <taxon>Spermatophyta</taxon>
        <taxon>Magnoliopsida</taxon>
        <taxon>Liliopsida</taxon>
        <taxon>Arecaceae</taxon>
        <taxon>Arecoideae</taxon>
        <taxon>Cocoseae</taxon>
        <taxon>Elaeidinae</taxon>
        <taxon>Elaeis</taxon>
    </lineage>
</organism>
<accession>A0A6J0PJU9</accession>
<dbReference type="InterPro" id="IPR039647">
    <property type="entry name" value="EF_hand_pair_protein_CML-like"/>
</dbReference>
<dbReference type="InParanoid" id="A0A6J0PJU9"/>
<dbReference type="PANTHER" id="PTHR10891">
    <property type="entry name" value="EF-HAND CALCIUM-BINDING DOMAIN CONTAINING PROTEIN"/>
    <property type="match status" value="1"/>
</dbReference>
<sequence length="341" mass="37234">MVIIDRSGQNDTHFQENSLDVVLLATQRGHSLRSMLRGLSLHCASSKLTPPSLWPSKKKSHSISRNNASFASTATSSSKDSNSSCLRSTPCSVLPPPTGKTPSSSRSDDLWLLSPASSSISNLFIIFNRDGDGKIMPHELEAILCHLHGANPPTKEELASMVVEVNRDDNGCISLEFGAIETTFRLLEGAELWEAFAIFDANNDGKISIEELLRMFNTLRDEGCTLEDCRGGLTRERVMPSCSTVFHSSCTDKKGKPMSAVVRRIFLDVLGSEGLEQSDPNDHLSQVLGSEHFGRIHCKPKCTPTSYWSDASISSYTFGVIIRKQLDEALAQAALAQKCAS</sequence>
<evidence type="ECO:0000256" key="3">
    <source>
        <dbReference type="ARBA" id="ARBA00022837"/>
    </source>
</evidence>
<evidence type="ECO:0000256" key="4">
    <source>
        <dbReference type="SAM" id="MobiDB-lite"/>
    </source>
</evidence>
<evidence type="ECO:0000256" key="1">
    <source>
        <dbReference type="ARBA" id="ARBA00022723"/>
    </source>
</evidence>
<evidence type="ECO:0000259" key="5">
    <source>
        <dbReference type="PROSITE" id="PS50222"/>
    </source>
</evidence>
<keyword evidence="1" id="KW-0479">Metal-binding</keyword>
<keyword evidence="3" id="KW-0106">Calcium</keyword>
<gene>
    <name evidence="7" type="primary">LOC105047132</name>
</gene>
<keyword evidence="2" id="KW-0677">Repeat</keyword>
<evidence type="ECO:0000313" key="7">
    <source>
        <dbReference type="RefSeq" id="XP_019706775.1"/>
    </source>
</evidence>
<dbReference type="SUPFAM" id="SSF47473">
    <property type="entry name" value="EF-hand"/>
    <property type="match status" value="1"/>
</dbReference>
<name>A0A6J0PJU9_ELAGV</name>
<dbReference type="InterPro" id="IPR002048">
    <property type="entry name" value="EF_hand_dom"/>
</dbReference>
<reference evidence="7" key="1">
    <citation type="submission" date="2025-08" db="UniProtKB">
        <authorList>
            <consortium name="RefSeq"/>
        </authorList>
    </citation>
    <scope>IDENTIFICATION</scope>
</reference>
<dbReference type="SMART" id="SM00054">
    <property type="entry name" value="EFh"/>
    <property type="match status" value="2"/>
</dbReference>
<dbReference type="Proteomes" id="UP000504607">
    <property type="component" value="Chromosome 6"/>
</dbReference>
<dbReference type="AlphaFoldDB" id="A0A6J0PJU9"/>
<feature type="region of interest" description="Disordered" evidence="4">
    <location>
        <begin position="65"/>
        <end position="107"/>
    </location>
</feature>
<feature type="compositionally biased region" description="Low complexity" evidence="4">
    <location>
        <begin position="65"/>
        <end position="84"/>
    </location>
</feature>
<evidence type="ECO:0000313" key="6">
    <source>
        <dbReference type="Proteomes" id="UP000504607"/>
    </source>
</evidence>
<dbReference type="PROSITE" id="PS00018">
    <property type="entry name" value="EF_HAND_1"/>
    <property type="match status" value="1"/>
</dbReference>
<dbReference type="PROSITE" id="PS50222">
    <property type="entry name" value="EF_HAND_2"/>
    <property type="match status" value="1"/>
</dbReference>
<dbReference type="GO" id="GO:0005509">
    <property type="term" value="F:calcium ion binding"/>
    <property type="evidence" value="ECO:0007669"/>
    <property type="project" value="InterPro"/>
</dbReference>
<evidence type="ECO:0000256" key="2">
    <source>
        <dbReference type="ARBA" id="ARBA00022737"/>
    </source>
</evidence>
<protein>
    <submittedName>
        <fullName evidence="7">Probable calcium-binding protein CML35</fullName>
    </submittedName>
</protein>
<dbReference type="CDD" id="cd00051">
    <property type="entry name" value="EFh"/>
    <property type="match status" value="1"/>
</dbReference>
<dbReference type="InterPro" id="IPR011992">
    <property type="entry name" value="EF-hand-dom_pair"/>
</dbReference>
<dbReference type="Gene3D" id="1.10.238.10">
    <property type="entry name" value="EF-hand"/>
    <property type="match status" value="2"/>
</dbReference>
<dbReference type="Pfam" id="PF00036">
    <property type="entry name" value="EF-hand_1"/>
    <property type="match status" value="1"/>
</dbReference>
<feature type="domain" description="EF-hand" evidence="5">
    <location>
        <begin position="187"/>
        <end position="222"/>
    </location>
</feature>